<dbReference type="STRING" id="1440763.BJI69_14485"/>
<sequence>MSGQRFLMIYSGVLTAVFVVTVASGFALSPRAMTLEQLDVQRINLREPDGTLRMVMSSAGTSPGIYVKGKEFPHPAGRKNAGLLFLNAEGTENGGLSFGGEMGPDGIKDSSGHLSFDAYEQDQTMALGSRQHGQQRTASLQFTDYPDYSIMDLMKVLESVKGLSDAQRDAKVEAFFKERGRPTPRMILNRGGDRGKDDGVALTMADTAGHPRIVMKVASDGSPSLQMLDAKGKVVGQMLPAN</sequence>
<keyword evidence="1" id="KW-0472">Membrane</keyword>
<dbReference type="EMBL" id="CP017480">
    <property type="protein sequence ID" value="APG06560.1"/>
    <property type="molecule type" value="Genomic_DNA"/>
</dbReference>
<proteinExistence type="predicted"/>
<evidence type="ECO:0000313" key="3">
    <source>
        <dbReference type="Proteomes" id="UP000182987"/>
    </source>
</evidence>
<dbReference type="KEGG" id="lrz:BJI69_14485"/>
<feature type="transmembrane region" description="Helical" evidence="1">
    <location>
        <begin position="6"/>
        <end position="28"/>
    </location>
</feature>
<gene>
    <name evidence="2" type="ORF">BJI69_14485</name>
</gene>
<dbReference type="Proteomes" id="UP000182987">
    <property type="component" value="Chromosome"/>
</dbReference>
<accession>A0A1L3EZX0</accession>
<name>A0A1L3EZX0_9GAMM</name>
<protein>
    <submittedName>
        <fullName evidence="2">Uncharacterized protein</fullName>
    </submittedName>
</protein>
<evidence type="ECO:0000256" key="1">
    <source>
        <dbReference type="SAM" id="Phobius"/>
    </source>
</evidence>
<keyword evidence="3" id="KW-1185">Reference proteome</keyword>
<keyword evidence="1" id="KW-0812">Transmembrane</keyword>
<reference evidence="3" key="1">
    <citation type="submission" date="2016-09" db="EMBL/GenBank/DDBJ databases">
        <authorList>
            <person name="Lysoe E."/>
        </authorList>
    </citation>
    <scope>NUCLEOTIDE SEQUENCE [LARGE SCALE GENOMIC DNA]</scope>
    <source>
        <strain evidence="3">LJ96T</strain>
    </source>
</reference>
<evidence type="ECO:0000313" key="2">
    <source>
        <dbReference type="EMBL" id="APG06560.1"/>
    </source>
</evidence>
<organism evidence="2 3">
    <name type="scientific">Luteibacter rhizovicinus DSM 16549</name>
    <dbReference type="NCBI Taxonomy" id="1440763"/>
    <lineage>
        <taxon>Bacteria</taxon>
        <taxon>Pseudomonadati</taxon>
        <taxon>Pseudomonadota</taxon>
        <taxon>Gammaproteobacteria</taxon>
        <taxon>Lysobacterales</taxon>
        <taxon>Rhodanobacteraceae</taxon>
        <taxon>Luteibacter</taxon>
    </lineage>
</organism>
<dbReference type="AlphaFoldDB" id="A0A1L3EZX0"/>
<keyword evidence="1" id="KW-1133">Transmembrane helix</keyword>